<accession>A0A381ZPB2</accession>
<evidence type="ECO:0000313" key="12">
    <source>
        <dbReference type="EMBL" id="SVA90801.1"/>
    </source>
</evidence>
<dbReference type="PANTHER" id="PTHR30069">
    <property type="entry name" value="TONB-DEPENDENT OUTER MEMBRANE RECEPTOR"/>
    <property type="match status" value="1"/>
</dbReference>
<feature type="non-terminal residue" evidence="12">
    <location>
        <position position="1"/>
    </location>
</feature>
<evidence type="ECO:0000256" key="9">
    <source>
        <dbReference type="SAM" id="MobiDB-lite"/>
    </source>
</evidence>
<keyword evidence="7" id="KW-0675">Receptor</keyword>
<keyword evidence="6" id="KW-0472">Membrane</keyword>
<protein>
    <recommendedName>
        <fullName evidence="13">TonB-dependent receptor plug domain-containing protein</fullName>
    </recommendedName>
</protein>
<dbReference type="GO" id="GO:0015344">
    <property type="term" value="F:siderophore uptake transmembrane transporter activity"/>
    <property type="evidence" value="ECO:0007669"/>
    <property type="project" value="TreeGrafter"/>
</dbReference>
<dbReference type="InterPro" id="IPR039426">
    <property type="entry name" value="TonB-dep_rcpt-like"/>
</dbReference>
<evidence type="ECO:0000256" key="6">
    <source>
        <dbReference type="ARBA" id="ARBA00023136"/>
    </source>
</evidence>
<evidence type="ECO:0008006" key="13">
    <source>
        <dbReference type="Google" id="ProtNLM"/>
    </source>
</evidence>
<evidence type="ECO:0000256" key="7">
    <source>
        <dbReference type="ARBA" id="ARBA00023170"/>
    </source>
</evidence>
<comment type="subcellular location">
    <subcellularLocation>
        <location evidence="1">Cell outer membrane</location>
        <topology evidence="1">Multi-pass membrane protein</topology>
    </subcellularLocation>
</comment>
<feature type="domain" description="TonB-dependent receptor plug" evidence="11">
    <location>
        <begin position="67"/>
        <end position="183"/>
    </location>
</feature>
<dbReference type="GO" id="GO:0009279">
    <property type="term" value="C:cell outer membrane"/>
    <property type="evidence" value="ECO:0007669"/>
    <property type="project" value="UniProtKB-SubCell"/>
</dbReference>
<evidence type="ECO:0000256" key="5">
    <source>
        <dbReference type="ARBA" id="ARBA00023077"/>
    </source>
</evidence>
<proteinExistence type="predicted"/>
<keyword evidence="4" id="KW-0732">Signal</keyword>
<feature type="domain" description="TonB-dependent receptor-like beta-barrel" evidence="10">
    <location>
        <begin position="303"/>
        <end position="735"/>
    </location>
</feature>
<dbReference type="Gene3D" id="2.40.170.20">
    <property type="entry name" value="TonB-dependent receptor, beta-barrel domain"/>
    <property type="match status" value="1"/>
</dbReference>
<reference evidence="12" key="1">
    <citation type="submission" date="2018-05" db="EMBL/GenBank/DDBJ databases">
        <authorList>
            <person name="Lanie J.A."/>
            <person name="Ng W.-L."/>
            <person name="Kazmierczak K.M."/>
            <person name="Andrzejewski T.M."/>
            <person name="Davidsen T.M."/>
            <person name="Wayne K.J."/>
            <person name="Tettelin H."/>
            <person name="Glass J.I."/>
            <person name="Rusch D."/>
            <person name="Podicherti R."/>
            <person name="Tsui H.-C.T."/>
            <person name="Winkler M.E."/>
        </authorList>
    </citation>
    <scope>NUCLEOTIDE SEQUENCE</scope>
</reference>
<gene>
    <name evidence="12" type="ORF">METZ01_LOCUS143655</name>
</gene>
<dbReference type="InterPro" id="IPR037066">
    <property type="entry name" value="Plug_dom_sf"/>
</dbReference>
<keyword evidence="3" id="KW-0812">Transmembrane</keyword>
<dbReference type="Pfam" id="PF00593">
    <property type="entry name" value="TonB_dep_Rec_b-barrel"/>
    <property type="match status" value="1"/>
</dbReference>
<dbReference type="Pfam" id="PF07715">
    <property type="entry name" value="Plug"/>
    <property type="match status" value="1"/>
</dbReference>
<feature type="region of interest" description="Disordered" evidence="9">
    <location>
        <begin position="101"/>
        <end position="123"/>
    </location>
</feature>
<dbReference type="InterPro" id="IPR036942">
    <property type="entry name" value="Beta-barrel_TonB_sf"/>
</dbReference>
<sequence length="762" mass="85276">ISGKYTIEKIPSDRTYKITAMYIGHRTMTKEIETKKGQSLTVDFELVLSLVDLDEVVVAASFSERKKRAQASPITIISQDDLRRLPVRSIDEVLSGKVPGGYANLPSRPGENNSAFTLRGGTSGSGRPLGDVKIYIDGIELLGFDMQSPPGIADFIDPDDIEKIEVIRGPMGSTLHGSNAQSGIIQIFTKKGSNSNKTRMKVKLAQKVIEAPILNGDAIGKEAAFSLSGGSSSNVSYNLGFNNSTDEEVMPSNGKGIEQLKVHGSINARIGPTVVDVKTYHSWGEQGFFSNLYHLLEYKEDRSWVNAPAHWDDALGIDSTIGGTSYYKPGFSLNVTHSFSPDLYQSIVIGNDSKRFLYKKSLSGTGPVYLTENWNRYTLNYFWHYKNKISNYFNVDLTVGTQKTISNHVRLSGELEEEKEQYYYEDFDGASLVDQSNQNSGYYAELLLDYNDKLFLTVGERIEQNEFFGKDYGTHYSPRVGISYVYEIGSIIMKSRAAWGRGGINPPKANQALPSESDYSINLGNPDLRPERQSGYEIGGDFYFGDNIFVEITYFDQLFLDGVANDPSIDDPYTPKQEYQYVNLGQIINKGWEIAAKTRIGPIDLSANYSILDSRWGEDSLRQNDLSYEGFFDKGVRRNDVPESTGNLSFSYSIPGYSPKAKKGGSAVLDINYIGKKKGRDWLLYYDGFYNPDIPAVSYYSKELIKVYDPFTSLRLRFNYWVTNKVSVFMDIRNLTGHTDISRSITAPALGRQTTMGFDFEI</sequence>
<evidence type="ECO:0000256" key="4">
    <source>
        <dbReference type="ARBA" id="ARBA00022729"/>
    </source>
</evidence>
<dbReference type="InterPro" id="IPR000531">
    <property type="entry name" value="Beta-barrel_TonB"/>
</dbReference>
<evidence type="ECO:0000256" key="3">
    <source>
        <dbReference type="ARBA" id="ARBA00022692"/>
    </source>
</evidence>
<dbReference type="PROSITE" id="PS52016">
    <property type="entry name" value="TONB_DEPENDENT_REC_3"/>
    <property type="match status" value="1"/>
</dbReference>
<organism evidence="12">
    <name type="scientific">marine metagenome</name>
    <dbReference type="NCBI Taxonomy" id="408172"/>
    <lineage>
        <taxon>unclassified sequences</taxon>
        <taxon>metagenomes</taxon>
        <taxon>ecological metagenomes</taxon>
    </lineage>
</organism>
<name>A0A381ZPB2_9ZZZZ</name>
<dbReference type="GO" id="GO:0044718">
    <property type="term" value="P:siderophore transmembrane transport"/>
    <property type="evidence" value="ECO:0007669"/>
    <property type="project" value="TreeGrafter"/>
</dbReference>
<keyword evidence="2" id="KW-0813">Transport</keyword>
<dbReference type="SUPFAM" id="SSF49464">
    <property type="entry name" value="Carboxypeptidase regulatory domain-like"/>
    <property type="match status" value="1"/>
</dbReference>
<dbReference type="PANTHER" id="PTHR30069:SF29">
    <property type="entry name" value="HEMOGLOBIN AND HEMOGLOBIN-HAPTOGLOBIN-BINDING PROTEIN 1-RELATED"/>
    <property type="match status" value="1"/>
</dbReference>
<keyword evidence="5" id="KW-0798">TonB box</keyword>
<evidence type="ECO:0000259" key="11">
    <source>
        <dbReference type="Pfam" id="PF07715"/>
    </source>
</evidence>
<dbReference type="SUPFAM" id="SSF56935">
    <property type="entry name" value="Porins"/>
    <property type="match status" value="1"/>
</dbReference>
<evidence type="ECO:0000259" key="10">
    <source>
        <dbReference type="Pfam" id="PF00593"/>
    </source>
</evidence>
<dbReference type="EMBL" id="UINC01022025">
    <property type="protein sequence ID" value="SVA90801.1"/>
    <property type="molecule type" value="Genomic_DNA"/>
</dbReference>
<dbReference type="Gene3D" id="2.170.130.10">
    <property type="entry name" value="TonB-dependent receptor, plug domain"/>
    <property type="match status" value="1"/>
</dbReference>
<keyword evidence="8" id="KW-0998">Cell outer membrane</keyword>
<evidence type="ECO:0000256" key="1">
    <source>
        <dbReference type="ARBA" id="ARBA00004571"/>
    </source>
</evidence>
<dbReference type="InterPro" id="IPR008969">
    <property type="entry name" value="CarboxyPept-like_regulatory"/>
</dbReference>
<dbReference type="InterPro" id="IPR012910">
    <property type="entry name" value="Plug_dom"/>
</dbReference>
<evidence type="ECO:0000256" key="8">
    <source>
        <dbReference type="ARBA" id="ARBA00023237"/>
    </source>
</evidence>
<dbReference type="AlphaFoldDB" id="A0A381ZPB2"/>
<evidence type="ECO:0000256" key="2">
    <source>
        <dbReference type="ARBA" id="ARBA00022448"/>
    </source>
</evidence>